<reference evidence="1" key="2">
    <citation type="journal article" date="2015" name="Data Brief">
        <title>Shoot transcriptome of the giant reed, Arundo donax.</title>
        <authorList>
            <person name="Barrero R.A."/>
            <person name="Guerrero F.D."/>
            <person name="Moolhuijzen P."/>
            <person name="Goolsby J.A."/>
            <person name="Tidwell J."/>
            <person name="Bellgard S.E."/>
            <person name="Bellgard M.I."/>
        </authorList>
    </citation>
    <scope>NUCLEOTIDE SEQUENCE</scope>
    <source>
        <tissue evidence="1">Shoot tissue taken approximately 20 cm above the soil surface</tissue>
    </source>
</reference>
<evidence type="ECO:0000313" key="1">
    <source>
        <dbReference type="EMBL" id="JAD31640.1"/>
    </source>
</evidence>
<organism evidence="1">
    <name type="scientific">Arundo donax</name>
    <name type="common">Giant reed</name>
    <name type="synonym">Donax arundinaceus</name>
    <dbReference type="NCBI Taxonomy" id="35708"/>
    <lineage>
        <taxon>Eukaryota</taxon>
        <taxon>Viridiplantae</taxon>
        <taxon>Streptophyta</taxon>
        <taxon>Embryophyta</taxon>
        <taxon>Tracheophyta</taxon>
        <taxon>Spermatophyta</taxon>
        <taxon>Magnoliopsida</taxon>
        <taxon>Liliopsida</taxon>
        <taxon>Poales</taxon>
        <taxon>Poaceae</taxon>
        <taxon>PACMAD clade</taxon>
        <taxon>Arundinoideae</taxon>
        <taxon>Arundineae</taxon>
        <taxon>Arundo</taxon>
    </lineage>
</organism>
<name>A0A0A8Z4H8_ARUDO</name>
<sequence length="23" mass="2781">MRASVLRQKTQFCYIQFFQGDIT</sequence>
<reference evidence="1" key="1">
    <citation type="submission" date="2014-09" db="EMBL/GenBank/DDBJ databases">
        <authorList>
            <person name="Magalhaes I.L.F."/>
            <person name="Oliveira U."/>
            <person name="Santos F.R."/>
            <person name="Vidigal T.H.D.A."/>
            <person name="Brescovit A.D."/>
            <person name="Santos A.J."/>
        </authorList>
    </citation>
    <scope>NUCLEOTIDE SEQUENCE</scope>
    <source>
        <tissue evidence="1">Shoot tissue taken approximately 20 cm above the soil surface</tissue>
    </source>
</reference>
<accession>A0A0A8Z4H8</accession>
<dbReference type="EMBL" id="GBRH01266255">
    <property type="protein sequence ID" value="JAD31640.1"/>
    <property type="molecule type" value="Transcribed_RNA"/>
</dbReference>
<dbReference type="AlphaFoldDB" id="A0A0A8Z4H8"/>
<proteinExistence type="predicted"/>
<protein>
    <submittedName>
        <fullName evidence="1">Uncharacterized protein</fullName>
    </submittedName>
</protein>